<dbReference type="PROSITE" id="PS51892">
    <property type="entry name" value="SUBTILASE"/>
    <property type="match status" value="1"/>
</dbReference>
<keyword evidence="4 6" id="KW-0378">Hydrolase</keyword>
<evidence type="ECO:0000313" key="9">
    <source>
        <dbReference type="Proteomes" id="UP000753724"/>
    </source>
</evidence>
<dbReference type="InterPro" id="IPR050131">
    <property type="entry name" value="Peptidase_S8_subtilisin-like"/>
</dbReference>
<evidence type="ECO:0000256" key="5">
    <source>
        <dbReference type="ARBA" id="ARBA00022825"/>
    </source>
</evidence>
<evidence type="ECO:0000256" key="1">
    <source>
        <dbReference type="ARBA" id="ARBA00011073"/>
    </source>
</evidence>
<accession>A0ABW9XH22</accession>
<comment type="caution">
    <text evidence="8">The sequence shown here is derived from an EMBL/GenBank/DDBJ whole genome shotgun (WGS) entry which is preliminary data.</text>
</comment>
<name>A0ABW9XH22_9SPHN</name>
<evidence type="ECO:0000256" key="4">
    <source>
        <dbReference type="ARBA" id="ARBA00022801"/>
    </source>
</evidence>
<comment type="similarity">
    <text evidence="1 6">Belongs to the peptidase S8 family.</text>
</comment>
<evidence type="ECO:0000259" key="7">
    <source>
        <dbReference type="Pfam" id="PF00082"/>
    </source>
</evidence>
<dbReference type="InterPro" id="IPR036852">
    <property type="entry name" value="Peptidase_S8/S53_dom_sf"/>
</dbReference>
<evidence type="ECO:0000256" key="6">
    <source>
        <dbReference type="PROSITE-ProRule" id="PRU01240"/>
    </source>
</evidence>
<gene>
    <name evidence="8" type="ORF">GTZ99_15030</name>
</gene>
<dbReference type="InterPro" id="IPR023828">
    <property type="entry name" value="Peptidase_S8_Ser-AS"/>
</dbReference>
<feature type="active site" description="Charge relay system" evidence="6">
    <location>
        <position position="41"/>
    </location>
</feature>
<evidence type="ECO:0000313" key="8">
    <source>
        <dbReference type="EMBL" id="NBC37867.1"/>
    </source>
</evidence>
<feature type="active site" description="Charge relay system" evidence="6">
    <location>
        <position position="221"/>
    </location>
</feature>
<dbReference type="RefSeq" id="WP_161720329.1">
    <property type="nucleotide sequence ID" value="NZ_JAAAPO010000006.1"/>
</dbReference>
<dbReference type="CDD" id="cd04848">
    <property type="entry name" value="Peptidases_S8_Autotransporter_serine_protease_like"/>
    <property type="match status" value="1"/>
</dbReference>
<sequence>MTIGIIDSGLTTSNPEFSGRISSASADVAGSRGLTNADDLHGEMVALVAAGARDGTGVMGMAFNATIAAYRADTPGSCLSTNGCSFADSAIATGINNAIAAGAKVINISLGGSSPNAAVISAVGRAASAGVVIVVSAGNDGGAQVDDFAAALRAAGNGNVIIAGSVGTSNVISSFANRAGTESAWYLAALGEQICCEYANGVIKVTSSGGSNYYTVYNGTSFSAPQIAGAVALLRQAFPNLSAAQAVQLLLTTATDAGTSGEDTTYGKGVLNIAAAFTAQGSTSIGSSQMAMGDTSVVTSPAMGDAISAASLPTVMMDSYARAFNVNLASGMRAAQIMPRLTMALTARQESLSLAQGRVSLAFTVDANGRNQGNPWRGALRLSREDADASRVLAARMIAQLSARTRMGLAYSMGADGLVASLQGQDRPAFMIAANPLEDAGFARHGQTAFALRQDLGARWGGLWGLTLSAERADGQIGAPWRTTGMPDPMQRSDAVYRFGAAADGHWGAWDAALGLSWMAEQRGVLGARLNPVFGAQGADSWFADASVGWRPMGDLRIGAGWRQGYTAIHAGTMLQSGSHLWSNGWVVDAALANALKPGDTFSIRVSQPLRVAAGGANLWLPLAYDYDTQTTTWGTQRLNLRPHGREIATELAWHLPLWGGSANANLFWRHNPGHYATLPVDRGWSVGWKYGF</sequence>
<dbReference type="InterPro" id="IPR000209">
    <property type="entry name" value="Peptidase_S8/S53_dom"/>
</dbReference>
<dbReference type="SUPFAM" id="SSF52743">
    <property type="entry name" value="Subtilisin-like"/>
    <property type="match status" value="1"/>
</dbReference>
<dbReference type="Gene3D" id="3.40.50.200">
    <property type="entry name" value="Peptidase S8/S53 domain"/>
    <property type="match status" value="1"/>
</dbReference>
<feature type="active site" description="Charge relay system" evidence="6">
    <location>
        <position position="7"/>
    </location>
</feature>
<protein>
    <submittedName>
        <fullName evidence="8">S8 family serine peptidase</fullName>
    </submittedName>
</protein>
<dbReference type="PROSITE" id="PS00138">
    <property type="entry name" value="SUBTILASE_SER"/>
    <property type="match status" value="1"/>
</dbReference>
<dbReference type="Proteomes" id="UP000753724">
    <property type="component" value="Unassembled WGS sequence"/>
</dbReference>
<evidence type="ECO:0000256" key="3">
    <source>
        <dbReference type="ARBA" id="ARBA00022729"/>
    </source>
</evidence>
<dbReference type="InterPro" id="IPR034061">
    <property type="entry name" value="Peptidases_S8_Autotransporter"/>
</dbReference>
<dbReference type="EMBL" id="JAAAPO010000006">
    <property type="protein sequence ID" value="NBC37867.1"/>
    <property type="molecule type" value="Genomic_DNA"/>
</dbReference>
<dbReference type="Pfam" id="PF00082">
    <property type="entry name" value="Peptidase_S8"/>
    <property type="match status" value="1"/>
</dbReference>
<keyword evidence="3" id="KW-0732">Signal</keyword>
<reference evidence="9" key="1">
    <citation type="submission" date="2020-01" db="EMBL/GenBank/DDBJ databases">
        <title>Sphingomonas sp. strain CSW-10.</title>
        <authorList>
            <person name="Chen W.-M."/>
        </authorList>
    </citation>
    <scope>NUCLEOTIDE SEQUENCE [LARGE SCALE GENOMIC DNA]</scope>
    <source>
        <strain evidence="9">FSY-8</strain>
    </source>
</reference>
<evidence type="ECO:0000256" key="2">
    <source>
        <dbReference type="ARBA" id="ARBA00022670"/>
    </source>
</evidence>
<keyword evidence="2 6" id="KW-0645">Protease</keyword>
<keyword evidence="9" id="KW-1185">Reference proteome</keyword>
<proteinExistence type="inferred from homology"/>
<keyword evidence="5 6" id="KW-0720">Serine protease</keyword>
<feature type="domain" description="Peptidase S8/S53" evidence="7">
    <location>
        <begin position="2"/>
        <end position="269"/>
    </location>
</feature>
<dbReference type="InterPro" id="IPR023827">
    <property type="entry name" value="Peptidase_S8_Asp-AS"/>
</dbReference>
<dbReference type="PROSITE" id="PS00136">
    <property type="entry name" value="SUBTILASE_ASP"/>
    <property type="match status" value="1"/>
</dbReference>
<dbReference type="PANTHER" id="PTHR43806:SF11">
    <property type="entry name" value="CEREVISIN-RELATED"/>
    <property type="match status" value="1"/>
</dbReference>
<organism evidence="8 9">
    <name type="scientific">Novosphingobium ovatum</name>
    <dbReference type="NCBI Taxonomy" id="1908523"/>
    <lineage>
        <taxon>Bacteria</taxon>
        <taxon>Pseudomonadati</taxon>
        <taxon>Pseudomonadota</taxon>
        <taxon>Alphaproteobacteria</taxon>
        <taxon>Sphingomonadales</taxon>
        <taxon>Sphingomonadaceae</taxon>
        <taxon>Novosphingobium</taxon>
    </lineage>
</organism>
<dbReference type="PANTHER" id="PTHR43806">
    <property type="entry name" value="PEPTIDASE S8"/>
    <property type="match status" value="1"/>
</dbReference>